<dbReference type="NCBIfam" id="NF008954">
    <property type="entry name" value="PRK12296.1"/>
    <property type="match status" value="1"/>
</dbReference>
<protein>
    <recommendedName>
        <fullName evidence="9">GTPase Obg</fullName>
        <ecNumber evidence="9">3.6.5.-</ecNumber>
    </recommendedName>
    <alternativeName>
        <fullName evidence="9">GTP-binding protein Obg</fullName>
    </alternativeName>
</protein>
<dbReference type="GO" id="GO:0000287">
    <property type="term" value="F:magnesium ion binding"/>
    <property type="evidence" value="ECO:0007669"/>
    <property type="project" value="InterPro"/>
</dbReference>
<name>A0A2K1P0P4_9BACT</name>
<comment type="caution">
    <text evidence="13">The sequence shown here is derived from an EMBL/GenBank/DDBJ whole genome shotgun (WGS) entry which is preliminary data.</text>
</comment>
<evidence type="ECO:0000256" key="6">
    <source>
        <dbReference type="ARBA" id="ARBA00022801"/>
    </source>
</evidence>
<dbReference type="Gene3D" id="2.70.210.12">
    <property type="entry name" value="GTP1/OBG domain"/>
    <property type="match status" value="1"/>
</dbReference>
<dbReference type="Gene3D" id="3.30.300.350">
    <property type="entry name" value="GTP-binding protein OBG, C-terminal domain"/>
    <property type="match status" value="1"/>
</dbReference>
<dbReference type="InterPro" id="IPR006073">
    <property type="entry name" value="GTP-bd"/>
</dbReference>
<dbReference type="PROSITE" id="PS51881">
    <property type="entry name" value="OCT"/>
    <property type="match status" value="1"/>
</dbReference>
<evidence type="ECO:0000259" key="10">
    <source>
        <dbReference type="PROSITE" id="PS51710"/>
    </source>
</evidence>
<dbReference type="InterPro" id="IPR027417">
    <property type="entry name" value="P-loop_NTPase"/>
</dbReference>
<sequence length="440" mass="48901">MIGDFVDEVNIKVIAGKGGDGAVSFRREKFVEKGGPDGGDGGDGGSIIIKSTLNKNTLVDFKYKKIFRAKNGENGKNKKKAGKSGENVFIEVPVGTCVYDLETNELLSDLKVPQQYLVVARGGKGGKGNARFATSTLQVPRIAEKGVEGESKNLKLVLKIVADVGLIGYPNVGKSTLISRISNAKVEIADYPFTTIVPNLGVVKINTGYSFVVADIPGLIEGAHLGKGLGDQFLRHIERCSILVHLIDISCFERDNPVEDYILIRKELESFSHILSKKKEIIVANKIDTIQKDTLEKRLTDFKNRTGKDIFPISAYTGENIQELITMVWNHISKEKIEQQKLFEKRIKSAITERIKIQPVIYEPDPYIKINVIKWDNETFEVVGDGIEKLLTRYDINQKDSRLLILNTLEKNGLNKILKNAGVKEGDTVYIGNFAFEYIP</sequence>
<dbReference type="GO" id="GO:0005525">
    <property type="term" value="F:GTP binding"/>
    <property type="evidence" value="ECO:0007669"/>
    <property type="project" value="UniProtKB-UniRule"/>
</dbReference>
<evidence type="ECO:0000256" key="3">
    <source>
        <dbReference type="ARBA" id="ARBA00022490"/>
    </source>
</evidence>
<dbReference type="GO" id="GO:0003924">
    <property type="term" value="F:GTPase activity"/>
    <property type="evidence" value="ECO:0007669"/>
    <property type="project" value="UniProtKB-UniRule"/>
</dbReference>
<evidence type="ECO:0000313" key="13">
    <source>
        <dbReference type="EMBL" id="PNR96356.1"/>
    </source>
</evidence>
<feature type="binding site" evidence="9">
    <location>
        <position position="195"/>
    </location>
    <ligand>
        <name>Mg(2+)</name>
        <dbReference type="ChEBI" id="CHEBI:18420"/>
    </ligand>
</feature>
<dbReference type="Gene3D" id="3.40.50.300">
    <property type="entry name" value="P-loop containing nucleotide triphosphate hydrolases"/>
    <property type="match status" value="1"/>
</dbReference>
<dbReference type="PROSITE" id="PS51710">
    <property type="entry name" value="G_OBG"/>
    <property type="match status" value="1"/>
</dbReference>
<dbReference type="InterPro" id="IPR036726">
    <property type="entry name" value="GTP1_OBG_dom_sf"/>
</dbReference>
<dbReference type="Proteomes" id="UP000236434">
    <property type="component" value="Unassembled WGS sequence"/>
</dbReference>
<evidence type="ECO:0000256" key="7">
    <source>
        <dbReference type="ARBA" id="ARBA00022842"/>
    </source>
</evidence>
<dbReference type="NCBIfam" id="NF008955">
    <property type="entry name" value="PRK12297.1"/>
    <property type="match status" value="1"/>
</dbReference>
<dbReference type="InterPro" id="IPR006169">
    <property type="entry name" value="GTP1_OBG_dom"/>
</dbReference>
<feature type="binding site" evidence="9">
    <location>
        <begin position="168"/>
        <end position="175"/>
    </location>
    <ligand>
        <name>GTP</name>
        <dbReference type="ChEBI" id="CHEBI:37565"/>
    </ligand>
</feature>
<feature type="binding site" evidence="9">
    <location>
        <begin position="285"/>
        <end position="288"/>
    </location>
    <ligand>
        <name>GTP</name>
        <dbReference type="ChEBI" id="CHEBI:37565"/>
    </ligand>
</feature>
<comment type="subcellular location">
    <subcellularLocation>
        <location evidence="9">Cytoplasm</location>
    </subcellularLocation>
</comment>
<dbReference type="NCBIfam" id="TIGR02729">
    <property type="entry name" value="Obg_CgtA"/>
    <property type="match status" value="1"/>
</dbReference>
<feature type="binding site" evidence="9">
    <location>
        <position position="175"/>
    </location>
    <ligand>
        <name>Mg(2+)</name>
        <dbReference type="ChEBI" id="CHEBI:18420"/>
    </ligand>
</feature>
<proteinExistence type="inferred from homology"/>
<dbReference type="OrthoDB" id="9807318at2"/>
<comment type="subunit">
    <text evidence="9">Monomer.</text>
</comment>
<keyword evidence="7 9" id="KW-0460">Magnesium</keyword>
<feature type="domain" description="OCT" evidence="11">
    <location>
        <begin position="359"/>
        <end position="440"/>
    </location>
</feature>
<dbReference type="FunFam" id="2.70.210.12:FF:000001">
    <property type="entry name" value="GTPase Obg"/>
    <property type="match status" value="1"/>
</dbReference>
<dbReference type="EMBL" id="AZRL01000012">
    <property type="protein sequence ID" value="PNR96356.1"/>
    <property type="molecule type" value="Genomic_DNA"/>
</dbReference>
<evidence type="ECO:0000256" key="2">
    <source>
        <dbReference type="ARBA" id="ARBA00007699"/>
    </source>
</evidence>
<dbReference type="PROSITE" id="PS00905">
    <property type="entry name" value="GTP1_OBG"/>
    <property type="match status" value="1"/>
</dbReference>
<dbReference type="AlphaFoldDB" id="A0A2K1P0P4"/>
<evidence type="ECO:0000256" key="4">
    <source>
        <dbReference type="ARBA" id="ARBA00022723"/>
    </source>
</evidence>
<comment type="function">
    <text evidence="9">An essential GTPase which binds GTP, GDP and possibly (p)ppGpp with moderate affinity, with high nucleotide exchange rates and a fairly low GTP hydrolysis rate. Plays a role in control of the cell cycle, stress response, ribosome biogenesis and in those bacteria that undergo differentiation, in morphogenesis control.</text>
</comment>
<feature type="binding site" evidence="9">
    <location>
        <begin position="215"/>
        <end position="218"/>
    </location>
    <ligand>
        <name>GTP</name>
        <dbReference type="ChEBI" id="CHEBI:37565"/>
    </ligand>
</feature>
<comment type="similarity">
    <text evidence="2 9">Belongs to the TRAFAC class OBG-HflX-like GTPase superfamily. OBG GTPase family.</text>
</comment>
<evidence type="ECO:0000256" key="5">
    <source>
        <dbReference type="ARBA" id="ARBA00022741"/>
    </source>
</evidence>
<feature type="binding site" evidence="9">
    <location>
        <begin position="314"/>
        <end position="316"/>
    </location>
    <ligand>
        <name>GTP</name>
        <dbReference type="ChEBI" id="CHEBI:37565"/>
    </ligand>
</feature>
<accession>A0A2K1P0P4</accession>
<comment type="cofactor">
    <cofactor evidence="1 9">
        <name>Mg(2+)</name>
        <dbReference type="ChEBI" id="CHEBI:18420"/>
    </cofactor>
</comment>
<dbReference type="RefSeq" id="WP_103067030.1">
    <property type="nucleotide sequence ID" value="NZ_AZRL01000012.1"/>
</dbReference>
<keyword evidence="8 9" id="KW-0342">GTP-binding</keyword>
<dbReference type="CDD" id="cd01898">
    <property type="entry name" value="Obg"/>
    <property type="match status" value="1"/>
</dbReference>
<dbReference type="InterPro" id="IPR014100">
    <property type="entry name" value="GTP-bd_Obg/CgtA"/>
</dbReference>
<keyword evidence="3 9" id="KW-0963">Cytoplasm</keyword>
<dbReference type="Pfam" id="PF09269">
    <property type="entry name" value="DUF1967"/>
    <property type="match status" value="1"/>
</dbReference>
<dbReference type="NCBIfam" id="NF008956">
    <property type="entry name" value="PRK12299.1"/>
    <property type="match status" value="1"/>
</dbReference>
<dbReference type="PANTHER" id="PTHR11702">
    <property type="entry name" value="DEVELOPMENTALLY REGULATED GTP-BINDING PROTEIN-RELATED"/>
    <property type="match status" value="1"/>
</dbReference>
<feature type="binding site" evidence="9">
    <location>
        <begin position="193"/>
        <end position="197"/>
    </location>
    <ligand>
        <name>GTP</name>
        <dbReference type="ChEBI" id="CHEBI:37565"/>
    </ligand>
</feature>
<feature type="domain" description="OBG-type G" evidence="10">
    <location>
        <begin position="162"/>
        <end position="333"/>
    </location>
</feature>
<dbReference type="SUPFAM" id="SSF52540">
    <property type="entry name" value="P-loop containing nucleoside triphosphate hydrolases"/>
    <property type="match status" value="1"/>
</dbReference>
<evidence type="ECO:0000256" key="8">
    <source>
        <dbReference type="ARBA" id="ARBA00023134"/>
    </source>
</evidence>
<dbReference type="Pfam" id="PF01018">
    <property type="entry name" value="GTP1_OBG"/>
    <property type="match status" value="1"/>
</dbReference>
<dbReference type="SUPFAM" id="SSF102741">
    <property type="entry name" value="Obg GTP-binding protein C-terminal domain"/>
    <property type="match status" value="1"/>
</dbReference>
<keyword evidence="4 9" id="KW-0479">Metal-binding</keyword>
<dbReference type="SUPFAM" id="SSF82051">
    <property type="entry name" value="Obg GTP-binding protein N-terminal domain"/>
    <property type="match status" value="1"/>
</dbReference>
<dbReference type="PANTHER" id="PTHR11702:SF31">
    <property type="entry name" value="MITOCHONDRIAL RIBOSOME-ASSOCIATED GTPASE 2"/>
    <property type="match status" value="1"/>
</dbReference>
<dbReference type="GO" id="GO:0005737">
    <property type="term" value="C:cytoplasm"/>
    <property type="evidence" value="ECO:0007669"/>
    <property type="project" value="UniProtKB-SubCell"/>
</dbReference>
<feature type="domain" description="Obg" evidence="12">
    <location>
        <begin position="3"/>
        <end position="161"/>
    </location>
</feature>
<dbReference type="InterPro" id="IPR006074">
    <property type="entry name" value="GTP1-OBG_CS"/>
</dbReference>
<dbReference type="InterPro" id="IPR031167">
    <property type="entry name" value="G_OBG"/>
</dbReference>
<evidence type="ECO:0000313" key="14">
    <source>
        <dbReference type="Proteomes" id="UP000236434"/>
    </source>
</evidence>
<reference evidence="13 14" key="1">
    <citation type="submission" date="2013-12" db="EMBL/GenBank/DDBJ databases">
        <title>Comparative genomics of Petrotoga isolates.</title>
        <authorList>
            <person name="Nesbo C.L."/>
            <person name="Charchuk R."/>
            <person name="Chow K."/>
        </authorList>
    </citation>
    <scope>NUCLEOTIDE SEQUENCE [LARGE SCALE GENOMIC DNA]</scope>
    <source>
        <strain evidence="13 14">DSM 13574</strain>
    </source>
</reference>
<dbReference type="NCBIfam" id="TIGR03595">
    <property type="entry name" value="Obg_CgtA_exten"/>
    <property type="match status" value="1"/>
</dbReference>
<keyword evidence="6 9" id="KW-0378">Hydrolase</keyword>
<dbReference type="NCBIfam" id="TIGR00231">
    <property type="entry name" value="small_GTP"/>
    <property type="match status" value="1"/>
</dbReference>
<gene>
    <name evidence="13" type="primary">obgE</name>
    <name evidence="13" type="synonym">cgtA</name>
    <name evidence="9 13" type="synonym">obg</name>
    <name evidence="13" type="synonym">yhbZ</name>
    <name evidence="13" type="ORF">X929_04390</name>
</gene>
<dbReference type="HAMAP" id="MF_01454">
    <property type="entry name" value="GTPase_Obg"/>
    <property type="match status" value="1"/>
</dbReference>
<dbReference type="InterPro" id="IPR005225">
    <property type="entry name" value="Small_GTP-bd"/>
</dbReference>
<dbReference type="InterPro" id="IPR045086">
    <property type="entry name" value="OBG_GTPase"/>
</dbReference>
<evidence type="ECO:0000259" key="12">
    <source>
        <dbReference type="PROSITE" id="PS51883"/>
    </source>
</evidence>
<organism evidence="13 14">
    <name type="scientific">Petrotoga olearia DSM 13574</name>
    <dbReference type="NCBI Taxonomy" id="1122955"/>
    <lineage>
        <taxon>Bacteria</taxon>
        <taxon>Thermotogati</taxon>
        <taxon>Thermotogota</taxon>
        <taxon>Thermotogae</taxon>
        <taxon>Petrotogales</taxon>
        <taxon>Petrotogaceae</taxon>
        <taxon>Petrotoga</taxon>
    </lineage>
</organism>
<dbReference type="PROSITE" id="PS51883">
    <property type="entry name" value="OBG"/>
    <property type="match status" value="1"/>
</dbReference>
<dbReference type="Pfam" id="PF01926">
    <property type="entry name" value="MMR_HSR1"/>
    <property type="match status" value="1"/>
</dbReference>
<keyword evidence="5 9" id="KW-0547">Nucleotide-binding</keyword>
<dbReference type="GO" id="GO:0042254">
    <property type="term" value="P:ribosome biogenesis"/>
    <property type="evidence" value="ECO:0007669"/>
    <property type="project" value="UniProtKB-UniRule"/>
</dbReference>
<evidence type="ECO:0000256" key="9">
    <source>
        <dbReference type="HAMAP-Rule" id="MF_01454"/>
    </source>
</evidence>
<evidence type="ECO:0000256" key="1">
    <source>
        <dbReference type="ARBA" id="ARBA00001946"/>
    </source>
</evidence>
<dbReference type="PRINTS" id="PR00326">
    <property type="entry name" value="GTP1OBG"/>
</dbReference>
<dbReference type="InterPro" id="IPR015349">
    <property type="entry name" value="OCT_dom"/>
</dbReference>
<dbReference type="EC" id="3.6.5.-" evidence="9"/>
<evidence type="ECO:0000259" key="11">
    <source>
        <dbReference type="PROSITE" id="PS51881"/>
    </source>
</evidence>
<dbReference type="InterPro" id="IPR036346">
    <property type="entry name" value="GTP-bd_prot_GTP1/OBG_C_sf"/>
</dbReference>